<feature type="region of interest" description="Disordered" evidence="1">
    <location>
        <begin position="275"/>
        <end position="593"/>
    </location>
</feature>
<feature type="compositionally biased region" description="Polar residues" evidence="1">
    <location>
        <begin position="342"/>
        <end position="360"/>
    </location>
</feature>
<feature type="compositionally biased region" description="Low complexity" evidence="1">
    <location>
        <begin position="283"/>
        <end position="295"/>
    </location>
</feature>
<accession>A0A9N8DG07</accession>
<feature type="signal peptide" evidence="3">
    <location>
        <begin position="1"/>
        <end position="20"/>
    </location>
</feature>
<protein>
    <submittedName>
        <fullName evidence="4">Uncharacterized protein</fullName>
    </submittedName>
</protein>
<dbReference type="PROSITE" id="PS51257">
    <property type="entry name" value="PROKAR_LIPOPROTEIN"/>
    <property type="match status" value="1"/>
</dbReference>
<evidence type="ECO:0000256" key="1">
    <source>
        <dbReference type="SAM" id="MobiDB-lite"/>
    </source>
</evidence>
<keyword evidence="2" id="KW-1133">Transmembrane helix</keyword>
<gene>
    <name evidence="4" type="ORF">SEMRO_107_G053820.1</name>
</gene>
<feature type="transmembrane region" description="Helical" evidence="2">
    <location>
        <begin position="220"/>
        <end position="243"/>
    </location>
</feature>
<feature type="chain" id="PRO_5040209010" evidence="3">
    <location>
        <begin position="21"/>
        <end position="593"/>
    </location>
</feature>
<evidence type="ECO:0000313" key="4">
    <source>
        <dbReference type="EMBL" id="CAB9501381.1"/>
    </source>
</evidence>
<dbReference type="EMBL" id="CAICTM010000106">
    <property type="protein sequence ID" value="CAB9501381.1"/>
    <property type="molecule type" value="Genomic_DNA"/>
</dbReference>
<keyword evidence="5" id="KW-1185">Reference proteome</keyword>
<feature type="compositionally biased region" description="Basic and acidic residues" evidence="1">
    <location>
        <begin position="361"/>
        <end position="373"/>
    </location>
</feature>
<organism evidence="4 5">
    <name type="scientific">Seminavis robusta</name>
    <dbReference type="NCBI Taxonomy" id="568900"/>
    <lineage>
        <taxon>Eukaryota</taxon>
        <taxon>Sar</taxon>
        <taxon>Stramenopiles</taxon>
        <taxon>Ochrophyta</taxon>
        <taxon>Bacillariophyta</taxon>
        <taxon>Bacillariophyceae</taxon>
        <taxon>Bacillariophycidae</taxon>
        <taxon>Naviculales</taxon>
        <taxon>Naviculaceae</taxon>
        <taxon>Seminavis</taxon>
    </lineage>
</organism>
<feature type="compositionally biased region" description="Low complexity" evidence="1">
    <location>
        <begin position="188"/>
        <end position="202"/>
    </location>
</feature>
<feature type="compositionally biased region" description="Polar residues" evidence="1">
    <location>
        <begin position="556"/>
        <end position="574"/>
    </location>
</feature>
<sequence length="593" mass="66351">MTPWRILLLLFHVLAVSCRAQDSLRRHGSIQQDDSRGLEIEEYPIQLEPFHLVYHHHPRRDQSFEAMEEMDVLTATRNYLVQILSQEQPTFQRLLLYLFIREEDEFKTKVAYSGTSYYSYPTSPDMRKHVQEETLLGFLGENKTEYLLELTRHGVFDIDSVTLLNVGGHVVGLDTFTGQLLAITSPPSSSTILTPTESSTSSNHQGSPPPNTEMSSTVSMTLYLCAIIIPLVVFAMIVIWWIARKLRFDVVWKRPTELNPESDIWHSSQKMEKTFFRGGSAGGSQRKQQQQPQRATTNHHGGIPTSIVTTTDHQDTASVSTTTLSTMRDSKPRKLEPPAWSSARQLQQATLLEKATNPTRKQADPEKLQEVKPLKRKSSKTVQSSHSRVPGGPRKNDDTTAIVNNNHCERQKRNSKMSTEGDGAATPPPPPKKTQQSIHSGTTSSKEKKKKTSSVQVAGGSAPPRRQSRRTSDPPGVTLSEKARAKATTTKKHHQEEPGKTTIKKSPPKPTQPTTIKSPPNMTRQPSTITKPPNAKRSPPTAKPSVNKMAAPLHQGKQQSKRLVQKEAQPSTTTKQKRKSALKEAIVHRSRER</sequence>
<evidence type="ECO:0000256" key="2">
    <source>
        <dbReference type="SAM" id="Phobius"/>
    </source>
</evidence>
<feature type="region of interest" description="Disordered" evidence="1">
    <location>
        <begin position="188"/>
        <end position="213"/>
    </location>
</feature>
<feature type="compositionally biased region" description="Polar residues" evidence="1">
    <location>
        <begin position="521"/>
        <end position="531"/>
    </location>
</feature>
<keyword evidence="2" id="KW-0812">Transmembrane</keyword>
<keyword evidence="2" id="KW-0472">Membrane</keyword>
<dbReference type="Proteomes" id="UP001153069">
    <property type="component" value="Unassembled WGS sequence"/>
</dbReference>
<evidence type="ECO:0000313" key="5">
    <source>
        <dbReference type="Proteomes" id="UP001153069"/>
    </source>
</evidence>
<reference evidence="4" key="1">
    <citation type="submission" date="2020-06" db="EMBL/GenBank/DDBJ databases">
        <authorList>
            <consortium name="Plant Systems Biology data submission"/>
        </authorList>
    </citation>
    <scope>NUCLEOTIDE SEQUENCE</scope>
    <source>
        <strain evidence="4">D6</strain>
    </source>
</reference>
<dbReference type="AlphaFoldDB" id="A0A9N8DG07"/>
<name>A0A9N8DG07_9STRA</name>
<feature type="compositionally biased region" description="Polar residues" evidence="1">
    <location>
        <begin position="306"/>
        <end position="327"/>
    </location>
</feature>
<feature type="compositionally biased region" description="Low complexity" evidence="1">
    <location>
        <begin position="433"/>
        <end position="444"/>
    </location>
</feature>
<evidence type="ECO:0000256" key="3">
    <source>
        <dbReference type="SAM" id="SignalP"/>
    </source>
</evidence>
<keyword evidence="3" id="KW-0732">Signal</keyword>
<proteinExistence type="predicted"/>
<feature type="compositionally biased region" description="Basic and acidic residues" evidence="1">
    <location>
        <begin position="581"/>
        <end position="593"/>
    </location>
</feature>
<comment type="caution">
    <text evidence="4">The sequence shown here is derived from an EMBL/GenBank/DDBJ whole genome shotgun (WGS) entry which is preliminary data.</text>
</comment>